<reference evidence="2" key="4">
    <citation type="submission" date="2016-03" db="EMBL/GenBank/DDBJ databases">
        <title>Complete sequence of the second linear plasmid SAP2 of Streptomyces avermitilis.</title>
        <authorList>
            <person name="Ikeda H."/>
        </authorList>
    </citation>
    <scope>NUCLEOTIDE SEQUENCE</scope>
    <source>
        <strain evidence="2">MA-4680</strain>
        <plasmid evidence="2">SAP2</plasmid>
    </source>
</reference>
<dbReference type="Proteomes" id="UP000000428">
    <property type="component" value="Chromosome"/>
</dbReference>
<evidence type="ECO:0000313" key="2">
    <source>
        <dbReference type="EMBL" id="BAU77676.1"/>
    </source>
</evidence>
<protein>
    <submittedName>
        <fullName evidence="1">Uncharacterized protein</fullName>
    </submittedName>
</protein>
<evidence type="ECO:0000313" key="1">
    <source>
        <dbReference type="EMBL" id="BAC75262.1"/>
    </source>
</evidence>
<dbReference type="EMBL" id="BA000030">
    <property type="protein sequence ID" value="BAC75262.1"/>
    <property type="molecule type" value="Genomic_DNA"/>
</dbReference>
<geneLocation type="plasmid" evidence="2">
    <name>SAP2</name>
</geneLocation>
<proteinExistence type="predicted"/>
<sequence>MGPASPSRRPEVGRHLRELREDVRRAGGARAAADAVERLLTRRQAGEAQPLGGVQDPPTA</sequence>
<name>Q825A9_STRAW</name>
<keyword evidence="3" id="KW-1185">Reference proteome</keyword>
<reference evidence="1 3" key="2">
    <citation type="journal article" date="2003" name="Nat. Biotechnol.">
        <title>Complete genome sequence and comparative analysis of the industrial microorganism Streptomyces avermitilis.</title>
        <authorList>
            <person name="Ikeda H."/>
            <person name="Ishikawa J."/>
            <person name="Hanamoto A."/>
            <person name="Shinose M."/>
            <person name="Kikuchi H."/>
            <person name="Shiba T."/>
            <person name="Sakaki Y."/>
            <person name="Hattori M."/>
            <person name="Omura S."/>
        </authorList>
    </citation>
    <scope>NUCLEOTIDE SEQUENCE [LARGE SCALE GENOMIC DNA]</scope>
    <source>
        <strain evidence="3">ATCC 31267 / DSM 46492 / JCM 5070 / NBRC 14893 / NCIMB 12804 / NRRL 8165 / MA-4680</strain>
        <strain evidence="1">MA-4680</strain>
    </source>
</reference>
<dbReference type="AlphaFoldDB" id="Q825A9"/>
<gene>
    <name evidence="2" type="ORF">SAVERM_2p236</name>
    <name evidence="1" type="ORF">SAVERM_7550</name>
</gene>
<evidence type="ECO:0000313" key="3">
    <source>
        <dbReference type="Proteomes" id="UP000000428"/>
    </source>
</evidence>
<dbReference type="EMBL" id="AP017380">
    <property type="protein sequence ID" value="BAU77676.1"/>
    <property type="molecule type" value="Genomic_DNA"/>
</dbReference>
<accession>Q825A9</accession>
<reference evidence="1" key="3">
    <citation type="journal article" date="2014" name="J. Ind. Microbiol. Biotechnol.">
        <title>Genome mining of the Streptomyces avermitilis genome and development of genome-minimized hosts for heterologous expression of biosynthetic gene clusters.</title>
        <authorList>
            <person name="Ikeda H."/>
            <person name="Shin-ya K."/>
            <person name="Omura S."/>
        </authorList>
    </citation>
    <scope>NUCLEOTIDE SEQUENCE</scope>
    <source>
        <strain evidence="1">MA-4680</strain>
    </source>
</reference>
<dbReference type="HOGENOM" id="CLU_2939627_0_0_11"/>
<keyword evidence="2" id="KW-0614">Plasmid</keyword>
<dbReference type="KEGG" id="sma:SAVERM_7550"/>
<reference evidence="1 3" key="1">
    <citation type="journal article" date="2001" name="Proc. Natl. Acad. Sci. U.S.A.">
        <title>Genome sequence of an industrial microorganism Streptomyces avermitilis: deducing the ability of producing secondary metabolites.</title>
        <authorList>
            <person name="Omura S."/>
            <person name="Ikeda H."/>
            <person name="Ishikawa J."/>
            <person name="Hanamoto A."/>
            <person name="Takahashi C."/>
            <person name="Shinose M."/>
            <person name="Takahashi Y."/>
            <person name="Horikawa H."/>
            <person name="Nakazawa H."/>
            <person name="Osonoe T."/>
            <person name="Kikuchi H."/>
            <person name="Shiba T."/>
            <person name="Sakaki Y."/>
            <person name="Hattori M."/>
        </authorList>
    </citation>
    <scope>NUCLEOTIDE SEQUENCE [LARGE SCALE GENOMIC DNA]</scope>
    <source>
        <strain evidence="3">ATCC 31267 / DSM 46492 / JCM 5070 / NBRC 14893 / NCIMB 12804 / NRRL 8165 / MA-4680</strain>
        <strain evidence="1">MA-4680</strain>
    </source>
</reference>
<organism evidence="1 3">
    <name type="scientific">Streptomyces avermitilis (strain ATCC 31267 / DSM 46492 / JCM 5070 / NBRC 14893 / NCIMB 12804 / NRRL 8165 / MA-4680)</name>
    <dbReference type="NCBI Taxonomy" id="227882"/>
    <lineage>
        <taxon>Bacteria</taxon>
        <taxon>Bacillati</taxon>
        <taxon>Actinomycetota</taxon>
        <taxon>Actinomycetes</taxon>
        <taxon>Kitasatosporales</taxon>
        <taxon>Streptomycetaceae</taxon>
        <taxon>Streptomyces</taxon>
    </lineage>
</organism>